<evidence type="ECO:0000313" key="2">
    <source>
        <dbReference type="Proteomes" id="UP000712007"/>
    </source>
</evidence>
<accession>A0A940DI41</accession>
<dbReference type="Proteomes" id="UP000712007">
    <property type="component" value="Unassembled WGS sequence"/>
</dbReference>
<dbReference type="AlphaFoldDB" id="A0A940DI41"/>
<sequence>MAMFITDITAFPFKDGDTCDYEHFSLTNGREVKANMPLTWKKAKSRQRKNPIILNHSYTFNWCLNNGKTIESVDIPKTKNPYFFYLMTEVNAPKSNPQNTK</sequence>
<organism evidence="1 2">
    <name type="scientific">Candidatus Aphodosoma intestinipullorum</name>
    <dbReference type="NCBI Taxonomy" id="2840674"/>
    <lineage>
        <taxon>Bacteria</taxon>
        <taxon>Pseudomonadati</taxon>
        <taxon>Bacteroidota</taxon>
        <taxon>Bacteroidia</taxon>
        <taxon>Bacteroidales</taxon>
        <taxon>Candidatus Aphodosoma</taxon>
    </lineage>
</organism>
<reference evidence="1" key="1">
    <citation type="submission" date="2020-10" db="EMBL/GenBank/DDBJ databases">
        <authorList>
            <person name="Gilroy R."/>
        </authorList>
    </citation>
    <scope>NUCLEOTIDE SEQUENCE</scope>
    <source>
        <strain evidence="1">3924</strain>
    </source>
</reference>
<proteinExistence type="predicted"/>
<comment type="caution">
    <text evidence="1">The sequence shown here is derived from an EMBL/GenBank/DDBJ whole genome shotgun (WGS) entry which is preliminary data.</text>
</comment>
<evidence type="ECO:0000313" key="1">
    <source>
        <dbReference type="EMBL" id="MBO8439038.1"/>
    </source>
</evidence>
<gene>
    <name evidence="1" type="ORF">IAC51_00120</name>
</gene>
<protein>
    <submittedName>
        <fullName evidence="1">Uncharacterized protein</fullName>
    </submittedName>
</protein>
<reference evidence="1" key="2">
    <citation type="journal article" date="2021" name="PeerJ">
        <title>Extensive microbial diversity within the chicken gut microbiome revealed by metagenomics and culture.</title>
        <authorList>
            <person name="Gilroy R."/>
            <person name="Ravi A."/>
            <person name="Getino M."/>
            <person name="Pursley I."/>
            <person name="Horton D.L."/>
            <person name="Alikhan N.F."/>
            <person name="Baker D."/>
            <person name="Gharbi K."/>
            <person name="Hall N."/>
            <person name="Watson M."/>
            <person name="Adriaenssens E.M."/>
            <person name="Foster-Nyarko E."/>
            <person name="Jarju S."/>
            <person name="Secka A."/>
            <person name="Antonio M."/>
            <person name="Oren A."/>
            <person name="Chaudhuri R.R."/>
            <person name="La Ragione R."/>
            <person name="Hildebrand F."/>
            <person name="Pallen M.J."/>
        </authorList>
    </citation>
    <scope>NUCLEOTIDE SEQUENCE</scope>
    <source>
        <strain evidence="1">3924</strain>
    </source>
</reference>
<dbReference type="EMBL" id="JADIMV010000002">
    <property type="protein sequence ID" value="MBO8439038.1"/>
    <property type="molecule type" value="Genomic_DNA"/>
</dbReference>
<name>A0A940DI41_9BACT</name>